<keyword evidence="2" id="KW-1185">Reference proteome</keyword>
<organism evidence="1 2">
    <name type="scientific">Cercophora samala</name>
    <dbReference type="NCBI Taxonomy" id="330535"/>
    <lineage>
        <taxon>Eukaryota</taxon>
        <taxon>Fungi</taxon>
        <taxon>Dikarya</taxon>
        <taxon>Ascomycota</taxon>
        <taxon>Pezizomycotina</taxon>
        <taxon>Sordariomycetes</taxon>
        <taxon>Sordariomycetidae</taxon>
        <taxon>Sordariales</taxon>
        <taxon>Lasiosphaeriaceae</taxon>
        <taxon>Cercophora</taxon>
    </lineage>
</organism>
<comment type="caution">
    <text evidence="1">The sequence shown here is derived from an EMBL/GenBank/DDBJ whole genome shotgun (WGS) entry which is preliminary data.</text>
</comment>
<gene>
    <name evidence="1" type="ORF">QBC41DRAFT_351554</name>
</gene>
<dbReference type="EMBL" id="JAULSY010000229">
    <property type="protein sequence ID" value="KAK0654166.1"/>
    <property type="molecule type" value="Genomic_DNA"/>
</dbReference>
<proteinExistence type="predicted"/>
<sequence length="738" mass="83325">MADQKQQQLEQKLWDMATNSHDRYQAELRKAEAVLASEEPITQKQQMEDRMTAQRALDWHRNTWLPAEAAAALAANPNPNPPVVVTQAEPAAVLENKASAQDMEVEMHESGLQNLQTDVMQAGPIGRLPVPLERDIFPPISLKRQRELDYSTSSKKGTTSYRDRKIRAAAVVGNLPVRADNIKRQKDAYKEDKYDIDAAVTFLNGRHLLPSYPSHQGFGYDQNNQLPIGYNPKGKKTDSTLSPQVLGFLEELSQKTPKLIVQGSDDTINWTSGATERLGETLRYANIEATPQAASDFATTLVAQALETGPGSCYQIMYRLVRPSEIGELRRDAQQRGWAVKPCKGCYSNTHTSNLCSVPVEDGTCKVKCPNCGQDNHPLDGCHFGPTKLDHARLMSFEVEFFDSRANKCQLFSPNFAWHDFIVTKAGALYKTVPEIHQLKTSEAWNVPIRIPWSLAYGAQVAAAASSSEASLRALIGNKTAPHEITKHTRVDDLPCEFPQGTTLRRLYEFWENHTLLPQGQGNFNCMERVFGPGVLKECYNSPGGAAKHVGRMFHWAAQGFYNKRGGLFVAINPATGRQDHFVKEGQHLRPWNYSNAPSRNQRPERPDIFIVSLGHFRYTFEYNRPHAASGEPVVQETKPLDPIDKVLMRSERELGCYYTFNYPAIEWHVNRALDEYTRDPTKFLGKDVSAGCKLARTLSDWIFAEMWDDWKKRSSQYKVPMRHRREHDISIPSNTHT</sequence>
<evidence type="ECO:0000313" key="1">
    <source>
        <dbReference type="EMBL" id="KAK0654166.1"/>
    </source>
</evidence>
<dbReference type="AlphaFoldDB" id="A0AA39YKC7"/>
<reference evidence="1" key="1">
    <citation type="submission" date="2023-06" db="EMBL/GenBank/DDBJ databases">
        <title>Genome-scale phylogeny and comparative genomics of the fungal order Sordariales.</title>
        <authorList>
            <consortium name="Lawrence Berkeley National Laboratory"/>
            <person name="Hensen N."/>
            <person name="Bonometti L."/>
            <person name="Westerberg I."/>
            <person name="Brannstrom I.O."/>
            <person name="Guillou S."/>
            <person name="Cros-Aarteil S."/>
            <person name="Calhoun S."/>
            <person name="Haridas S."/>
            <person name="Kuo A."/>
            <person name="Mondo S."/>
            <person name="Pangilinan J."/>
            <person name="Riley R."/>
            <person name="Labutti K."/>
            <person name="Andreopoulos B."/>
            <person name="Lipzen A."/>
            <person name="Chen C."/>
            <person name="Yanf M."/>
            <person name="Daum C."/>
            <person name="Ng V."/>
            <person name="Clum A."/>
            <person name="Steindorff A."/>
            <person name="Ohm R."/>
            <person name="Martin F."/>
            <person name="Silar P."/>
            <person name="Natvig D."/>
            <person name="Lalanne C."/>
            <person name="Gautier V."/>
            <person name="Ament-Velasquez S.L."/>
            <person name="Kruys A."/>
            <person name="Hutchinson M.I."/>
            <person name="Powell A.J."/>
            <person name="Barry K."/>
            <person name="Miller A.N."/>
            <person name="Grigoriev I.V."/>
            <person name="Debuchy R."/>
            <person name="Gladieux P."/>
            <person name="Thoren M.H."/>
            <person name="Johannesson H."/>
        </authorList>
    </citation>
    <scope>NUCLEOTIDE SEQUENCE</scope>
    <source>
        <strain evidence="1">CBS 307.81</strain>
    </source>
</reference>
<protein>
    <submittedName>
        <fullName evidence="1">Uncharacterized protein</fullName>
    </submittedName>
</protein>
<dbReference type="Proteomes" id="UP001174997">
    <property type="component" value="Unassembled WGS sequence"/>
</dbReference>
<evidence type="ECO:0000313" key="2">
    <source>
        <dbReference type="Proteomes" id="UP001174997"/>
    </source>
</evidence>
<name>A0AA39YKC7_9PEZI</name>
<accession>A0AA39YKC7</accession>